<keyword evidence="2" id="KW-1185">Reference proteome</keyword>
<protein>
    <submittedName>
        <fullName evidence="1">Uncharacterized protein</fullName>
    </submittedName>
</protein>
<dbReference type="EMBL" id="AAWS01000025">
    <property type="protein sequence ID" value="EAY27228.1"/>
    <property type="molecule type" value="Genomic_DNA"/>
</dbReference>
<proteinExistence type="predicted"/>
<accession>A1ZQS3</accession>
<reference evidence="1 2" key="1">
    <citation type="submission" date="2007-01" db="EMBL/GenBank/DDBJ databases">
        <authorList>
            <person name="Haygood M."/>
            <person name="Podell S."/>
            <person name="Anderson C."/>
            <person name="Hopkinson B."/>
            <person name="Roe K."/>
            <person name="Barbeau K."/>
            <person name="Gaasterland T."/>
            <person name="Ferriera S."/>
            <person name="Johnson J."/>
            <person name="Kravitz S."/>
            <person name="Beeson K."/>
            <person name="Sutton G."/>
            <person name="Rogers Y.-H."/>
            <person name="Friedman R."/>
            <person name="Frazier M."/>
            <person name="Venter J.C."/>
        </authorList>
    </citation>
    <scope>NUCLEOTIDE SEQUENCE [LARGE SCALE GENOMIC DNA]</scope>
    <source>
        <strain evidence="1 2">ATCC 23134</strain>
    </source>
</reference>
<evidence type="ECO:0000313" key="2">
    <source>
        <dbReference type="Proteomes" id="UP000004095"/>
    </source>
</evidence>
<name>A1ZQS3_MICM2</name>
<evidence type="ECO:0000313" key="1">
    <source>
        <dbReference type="EMBL" id="EAY27228.1"/>
    </source>
</evidence>
<sequence>MVFFWQDQVLRYRYPLSWSAALKTKRRGQAWWWLLDVDKEFSVRVMAVTEASQWFAQKLK</sequence>
<dbReference type="Proteomes" id="UP000004095">
    <property type="component" value="Unassembled WGS sequence"/>
</dbReference>
<gene>
    <name evidence="1" type="ORF">M23134_06538</name>
</gene>
<organism evidence="1 2">
    <name type="scientific">Microscilla marina ATCC 23134</name>
    <dbReference type="NCBI Taxonomy" id="313606"/>
    <lineage>
        <taxon>Bacteria</taxon>
        <taxon>Pseudomonadati</taxon>
        <taxon>Bacteroidota</taxon>
        <taxon>Cytophagia</taxon>
        <taxon>Cytophagales</taxon>
        <taxon>Microscillaceae</taxon>
        <taxon>Microscilla</taxon>
    </lineage>
</organism>
<dbReference type="AlphaFoldDB" id="A1ZQS3"/>
<comment type="caution">
    <text evidence="1">The sequence shown here is derived from an EMBL/GenBank/DDBJ whole genome shotgun (WGS) entry which is preliminary data.</text>
</comment>